<accession>A0A2T2YEV2</accession>
<dbReference type="SUPFAM" id="SSF88659">
    <property type="entry name" value="Sigma3 and sigma4 domains of RNA polymerase sigma factors"/>
    <property type="match status" value="1"/>
</dbReference>
<dbReference type="EMBL" id="PYFT01000001">
    <property type="protein sequence ID" value="PSR54032.1"/>
    <property type="molecule type" value="Genomic_DNA"/>
</dbReference>
<proteinExistence type="inferred from homology"/>
<feature type="domain" description="RNA polymerase sigma-70 region 2" evidence="5">
    <location>
        <begin position="52"/>
        <end position="116"/>
    </location>
</feature>
<keyword evidence="3" id="KW-0731">Sigma factor</keyword>
<keyword evidence="8" id="KW-1185">Reference proteome</keyword>
<evidence type="ECO:0000256" key="4">
    <source>
        <dbReference type="ARBA" id="ARBA00023163"/>
    </source>
</evidence>
<dbReference type="NCBIfam" id="TIGR02985">
    <property type="entry name" value="Sig70_bacteroi1"/>
    <property type="match status" value="1"/>
</dbReference>
<name>A0A2T2YEV2_9BACT</name>
<reference evidence="7 8" key="1">
    <citation type="submission" date="2018-03" db="EMBL/GenBank/DDBJ databases">
        <title>Adhaeribacter sp. HMF7605 Genome sequencing and assembly.</title>
        <authorList>
            <person name="Kang H."/>
            <person name="Kang J."/>
            <person name="Cha I."/>
            <person name="Kim H."/>
            <person name="Joh K."/>
        </authorList>
    </citation>
    <scope>NUCLEOTIDE SEQUENCE [LARGE SCALE GENOMIC DNA]</scope>
    <source>
        <strain evidence="7 8">HMF7605</strain>
    </source>
</reference>
<dbReference type="InterPro" id="IPR007627">
    <property type="entry name" value="RNA_pol_sigma70_r2"/>
</dbReference>
<dbReference type="RefSeq" id="WP_106929287.1">
    <property type="nucleotide sequence ID" value="NZ_PYFT01000001.1"/>
</dbReference>
<dbReference type="Proteomes" id="UP000240357">
    <property type="component" value="Unassembled WGS sequence"/>
</dbReference>
<dbReference type="OrthoDB" id="1524077at2"/>
<dbReference type="Pfam" id="PF04542">
    <property type="entry name" value="Sigma70_r2"/>
    <property type="match status" value="1"/>
</dbReference>
<dbReference type="Pfam" id="PF08281">
    <property type="entry name" value="Sigma70_r4_2"/>
    <property type="match status" value="1"/>
</dbReference>
<sequence>MFASDKLNSEDCYNPISVSDRKEEVVPTNLNDSELFIRKAFENSPAAGYEMLFRRYYRPLCSHVARITLSRDIAEDLVADVFFSFWEHQLYQKNHTSYRAYLFVAARNQALSYLRSGFHKRPKVDIYENDPLDKKALPDEMLQYNELYLKIDKLIKEVSPQSQKVFIMSRFEGMKNALIADKLEISVKTVEGHITRVLHILRKILKKDAFLTLVGMVQVLMMAEH</sequence>
<dbReference type="InterPro" id="IPR036388">
    <property type="entry name" value="WH-like_DNA-bd_sf"/>
</dbReference>
<comment type="similarity">
    <text evidence="1">Belongs to the sigma-70 factor family. ECF subfamily.</text>
</comment>
<evidence type="ECO:0000256" key="1">
    <source>
        <dbReference type="ARBA" id="ARBA00010641"/>
    </source>
</evidence>
<protein>
    <submittedName>
        <fullName evidence="7">RNA polymerase sigma-70 factor</fullName>
    </submittedName>
</protein>
<evidence type="ECO:0000256" key="3">
    <source>
        <dbReference type="ARBA" id="ARBA00023082"/>
    </source>
</evidence>
<dbReference type="GO" id="GO:0003677">
    <property type="term" value="F:DNA binding"/>
    <property type="evidence" value="ECO:0007669"/>
    <property type="project" value="InterPro"/>
</dbReference>
<dbReference type="PANTHER" id="PTHR43133">
    <property type="entry name" value="RNA POLYMERASE ECF-TYPE SIGMA FACTO"/>
    <property type="match status" value="1"/>
</dbReference>
<dbReference type="NCBIfam" id="TIGR02937">
    <property type="entry name" value="sigma70-ECF"/>
    <property type="match status" value="1"/>
</dbReference>
<dbReference type="InterPro" id="IPR013324">
    <property type="entry name" value="RNA_pol_sigma_r3/r4-like"/>
</dbReference>
<feature type="domain" description="RNA polymerase sigma factor 70 region 4 type 2" evidence="6">
    <location>
        <begin position="149"/>
        <end position="197"/>
    </location>
</feature>
<keyword evidence="4" id="KW-0804">Transcription</keyword>
<dbReference type="InterPro" id="IPR013249">
    <property type="entry name" value="RNA_pol_sigma70_r4_t2"/>
</dbReference>
<evidence type="ECO:0000313" key="8">
    <source>
        <dbReference type="Proteomes" id="UP000240357"/>
    </source>
</evidence>
<dbReference type="Gene3D" id="1.10.10.10">
    <property type="entry name" value="Winged helix-like DNA-binding domain superfamily/Winged helix DNA-binding domain"/>
    <property type="match status" value="1"/>
</dbReference>
<dbReference type="InterPro" id="IPR014284">
    <property type="entry name" value="RNA_pol_sigma-70_dom"/>
</dbReference>
<dbReference type="PANTHER" id="PTHR43133:SF46">
    <property type="entry name" value="RNA POLYMERASE SIGMA-70 FACTOR ECF SUBFAMILY"/>
    <property type="match status" value="1"/>
</dbReference>
<evidence type="ECO:0000256" key="2">
    <source>
        <dbReference type="ARBA" id="ARBA00023015"/>
    </source>
</evidence>
<dbReference type="InterPro" id="IPR013325">
    <property type="entry name" value="RNA_pol_sigma_r2"/>
</dbReference>
<organism evidence="7 8">
    <name type="scientific">Adhaeribacter arboris</name>
    <dbReference type="NCBI Taxonomy" id="2072846"/>
    <lineage>
        <taxon>Bacteria</taxon>
        <taxon>Pseudomonadati</taxon>
        <taxon>Bacteroidota</taxon>
        <taxon>Cytophagia</taxon>
        <taxon>Cytophagales</taxon>
        <taxon>Hymenobacteraceae</taxon>
        <taxon>Adhaeribacter</taxon>
    </lineage>
</organism>
<gene>
    <name evidence="7" type="ORF">AHMF7605_11120</name>
</gene>
<dbReference type="AlphaFoldDB" id="A0A2T2YEV2"/>
<keyword evidence="2" id="KW-0805">Transcription regulation</keyword>
<evidence type="ECO:0000259" key="6">
    <source>
        <dbReference type="Pfam" id="PF08281"/>
    </source>
</evidence>
<dbReference type="SUPFAM" id="SSF88946">
    <property type="entry name" value="Sigma2 domain of RNA polymerase sigma factors"/>
    <property type="match status" value="1"/>
</dbReference>
<evidence type="ECO:0000313" key="7">
    <source>
        <dbReference type="EMBL" id="PSR54032.1"/>
    </source>
</evidence>
<comment type="caution">
    <text evidence="7">The sequence shown here is derived from an EMBL/GenBank/DDBJ whole genome shotgun (WGS) entry which is preliminary data.</text>
</comment>
<dbReference type="GO" id="GO:0016987">
    <property type="term" value="F:sigma factor activity"/>
    <property type="evidence" value="ECO:0007669"/>
    <property type="project" value="UniProtKB-KW"/>
</dbReference>
<evidence type="ECO:0000259" key="5">
    <source>
        <dbReference type="Pfam" id="PF04542"/>
    </source>
</evidence>
<dbReference type="Gene3D" id="1.10.1740.10">
    <property type="match status" value="1"/>
</dbReference>
<dbReference type="InterPro" id="IPR014327">
    <property type="entry name" value="RNA_pol_sigma70_bacteroid"/>
</dbReference>
<dbReference type="InterPro" id="IPR039425">
    <property type="entry name" value="RNA_pol_sigma-70-like"/>
</dbReference>
<dbReference type="GO" id="GO:0006352">
    <property type="term" value="P:DNA-templated transcription initiation"/>
    <property type="evidence" value="ECO:0007669"/>
    <property type="project" value="InterPro"/>
</dbReference>